<dbReference type="PANTHER" id="PTHR42852:SF6">
    <property type="entry name" value="THIOL:DISULFIDE INTERCHANGE PROTEIN DSBE"/>
    <property type="match status" value="1"/>
</dbReference>
<reference evidence="7" key="1">
    <citation type="journal article" date="2012" name="PLoS ONE">
        <title>Gene sets for utilization of primary and secondary nutrition supplies in the distal gut of endangered iberian lynx.</title>
        <authorList>
            <person name="Alcaide M."/>
            <person name="Messina E."/>
            <person name="Richter M."/>
            <person name="Bargiela R."/>
            <person name="Peplies J."/>
            <person name="Huws S.A."/>
            <person name="Newbold C.J."/>
            <person name="Golyshin P.N."/>
            <person name="Simon M.A."/>
            <person name="Lopez G."/>
            <person name="Yakimov M.M."/>
            <person name="Ferrer M."/>
        </authorList>
    </citation>
    <scope>NUCLEOTIDE SEQUENCE</scope>
</reference>
<dbReference type="InterPro" id="IPR013740">
    <property type="entry name" value="Redoxin"/>
</dbReference>
<keyword evidence="3" id="KW-1015">Disulfide bond</keyword>
<feature type="domain" description="Thioredoxin" evidence="6">
    <location>
        <begin position="232"/>
        <end position="374"/>
    </location>
</feature>
<dbReference type="InterPro" id="IPR013766">
    <property type="entry name" value="Thioredoxin_domain"/>
</dbReference>
<keyword evidence="5" id="KW-0812">Transmembrane</keyword>
<feature type="transmembrane region" description="Helical" evidence="5">
    <location>
        <begin position="12"/>
        <end position="31"/>
    </location>
</feature>
<dbReference type="InterPro" id="IPR036249">
    <property type="entry name" value="Thioredoxin-like_sf"/>
</dbReference>
<dbReference type="InterPro" id="IPR017937">
    <property type="entry name" value="Thioredoxin_CS"/>
</dbReference>
<dbReference type="Pfam" id="PF14289">
    <property type="entry name" value="DUF4369"/>
    <property type="match status" value="1"/>
</dbReference>
<keyword evidence="2" id="KW-0201">Cytochrome c-type biogenesis</keyword>
<name>J9FR11_9ZZZZ</name>
<dbReference type="PANTHER" id="PTHR42852">
    <property type="entry name" value="THIOL:DISULFIDE INTERCHANGE PROTEIN DSBE"/>
    <property type="match status" value="1"/>
</dbReference>
<comment type="caution">
    <text evidence="7">The sequence shown here is derived from an EMBL/GenBank/DDBJ whole genome shotgun (WGS) entry which is preliminary data.</text>
</comment>
<proteinExistence type="predicted"/>
<evidence type="ECO:0000256" key="1">
    <source>
        <dbReference type="ARBA" id="ARBA00004196"/>
    </source>
</evidence>
<dbReference type="GO" id="GO:0017004">
    <property type="term" value="P:cytochrome complex assembly"/>
    <property type="evidence" value="ECO:0007669"/>
    <property type="project" value="UniProtKB-KW"/>
</dbReference>
<evidence type="ECO:0000259" key="6">
    <source>
        <dbReference type="PROSITE" id="PS51352"/>
    </source>
</evidence>
<dbReference type="AlphaFoldDB" id="J9FR11"/>
<organism evidence="7">
    <name type="scientific">gut metagenome</name>
    <dbReference type="NCBI Taxonomy" id="749906"/>
    <lineage>
        <taxon>unclassified sequences</taxon>
        <taxon>metagenomes</taxon>
        <taxon>organismal metagenomes</taxon>
    </lineage>
</organism>
<accession>J9FR11</accession>
<gene>
    <name evidence="7" type="ORF">EVA_22094</name>
</gene>
<dbReference type="GO" id="GO:0030313">
    <property type="term" value="C:cell envelope"/>
    <property type="evidence" value="ECO:0007669"/>
    <property type="project" value="UniProtKB-SubCell"/>
</dbReference>
<dbReference type="Gene3D" id="3.40.30.10">
    <property type="entry name" value="Glutaredoxin"/>
    <property type="match status" value="1"/>
</dbReference>
<evidence type="ECO:0000256" key="4">
    <source>
        <dbReference type="ARBA" id="ARBA00023284"/>
    </source>
</evidence>
<comment type="subcellular location">
    <subcellularLocation>
        <location evidence="1">Cell envelope</location>
    </subcellularLocation>
</comment>
<dbReference type="PROSITE" id="PS51352">
    <property type="entry name" value="THIOREDOXIN_2"/>
    <property type="match status" value="1"/>
</dbReference>
<keyword evidence="5" id="KW-0472">Membrane</keyword>
<keyword evidence="5" id="KW-1133">Transmembrane helix</keyword>
<evidence type="ECO:0000256" key="2">
    <source>
        <dbReference type="ARBA" id="ARBA00022748"/>
    </source>
</evidence>
<evidence type="ECO:0000313" key="7">
    <source>
        <dbReference type="EMBL" id="EJW89809.1"/>
    </source>
</evidence>
<dbReference type="InterPro" id="IPR050553">
    <property type="entry name" value="Thioredoxin_ResA/DsbE_sf"/>
</dbReference>
<evidence type="ECO:0000256" key="5">
    <source>
        <dbReference type="SAM" id="Phobius"/>
    </source>
</evidence>
<dbReference type="Pfam" id="PF08534">
    <property type="entry name" value="Redoxin"/>
    <property type="match status" value="1"/>
</dbReference>
<dbReference type="CDD" id="cd02966">
    <property type="entry name" value="TlpA_like_family"/>
    <property type="match status" value="1"/>
</dbReference>
<dbReference type="PROSITE" id="PS00194">
    <property type="entry name" value="THIOREDOXIN_1"/>
    <property type="match status" value="1"/>
</dbReference>
<sequence>MVQKNIYGKYFSLFCVGVCVMGCSISSGYSIQGTVDPSFNKQVFLLSDEREVGDTLAKAVVVNGKFNLNGSIEGVQKALLQLEDGDSSLPFFLENSSYQATLQMEHPEENVIRGGGASQKAANAWTSIDRHLSQQIDAIREEYVEAARHPENGHFERLNLYLDSLQKNAEQQRELLLNQYADSYFALSHLASIASRLPLEELKLRFEKVGPSLQNGHLGKVVMQQIRRMEALSVGSVAPDFTLLSPDGSSFTLHGVKAKVKLLDFWASWCAPCRALVPQLRQLYDEYHNCGFEVVGISVDENESAWKKAIKEEKMKWLQGSDLKGFKPDNELNQLYNISHGIPYFVLLDGQNRIRAIGTDFKLIRTALIEVMNE</sequence>
<keyword evidence="4" id="KW-0676">Redox-active center</keyword>
<dbReference type="GO" id="GO:0016491">
    <property type="term" value="F:oxidoreductase activity"/>
    <property type="evidence" value="ECO:0007669"/>
    <property type="project" value="InterPro"/>
</dbReference>
<dbReference type="EMBL" id="AMCI01009246">
    <property type="protein sequence ID" value="EJW89809.1"/>
    <property type="molecule type" value="Genomic_DNA"/>
</dbReference>
<dbReference type="InterPro" id="IPR025380">
    <property type="entry name" value="DUF4369"/>
</dbReference>
<dbReference type="SUPFAM" id="SSF52833">
    <property type="entry name" value="Thioredoxin-like"/>
    <property type="match status" value="1"/>
</dbReference>
<protein>
    <submittedName>
        <fullName evidence="7">Alkyl hydroperoxide reductase/ Thiol specific antioxidant/ Mal allergen</fullName>
    </submittedName>
</protein>
<evidence type="ECO:0000256" key="3">
    <source>
        <dbReference type="ARBA" id="ARBA00023157"/>
    </source>
</evidence>